<dbReference type="GO" id="GO:0140647">
    <property type="term" value="P:P450-containing electron transport chain"/>
    <property type="evidence" value="ECO:0007669"/>
    <property type="project" value="InterPro"/>
</dbReference>
<dbReference type="PANTHER" id="PTHR12636:SF5">
    <property type="entry name" value="RIBOSOMAL RNA SMALL SUBUNIT METHYLTRANSFERASE NEP1"/>
    <property type="match status" value="1"/>
</dbReference>
<dbReference type="GO" id="GO:0019843">
    <property type="term" value="F:rRNA binding"/>
    <property type="evidence" value="ECO:0007669"/>
    <property type="project" value="UniProtKB-KW"/>
</dbReference>
<dbReference type="InterPro" id="IPR001041">
    <property type="entry name" value="2Fe-2S_ferredoxin-type"/>
</dbReference>
<keyword evidence="9" id="KW-0479">Metal-binding</keyword>
<evidence type="ECO:0000256" key="10">
    <source>
        <dbReference type="ARBA" id="ARBA00022730"/>
    </source>
</evidence>
<keyword evidence="18" id="KW-1185">Reference proteome</keyword>
<evidence type="ECO:0000256" key="11">
    <source>
        <dbReference type="ARBA" id="ARBA00022884"/>
    </source>
</evidence>
<evidence type="ECO:0000256" key="6">
    <source>
        <dbReference type="ARBA" id="ARBA00022679"/>
    </source>
</evidence>
<gene>
    <name evidence="17" type="ORF">EC973_000625</name>
</gene>
<keyword evidence="6" id="KW-0808">Transferase</keyword>
<feature type="domain" description="2Fe-2S ferredoxin-type" evidence="16">
    <location>
        <begin position="45"/>
        <end position="147"/>
    </location>
</feature>
<evidence type="ECO:0000313" key="18">
    <source>
        <dbReference type="Proteomes" id="UP000605846"/>
    </source>
</evidence>
<dbReference type="OrthoDB" id="269804at2759"/>
<evidence type="ECO:0000256" key="4">
    <source>
        <dbReference type="ARBA" id="ARBA00022552"/>
    </source>
</evidence>
<comment type="subcellular location">
    <subcellularLocation>
        <location evidence="1">Nucleus</location>
        <location evidence="1">Nucleolus</location>
    </subcellularLocation>
</comment>
<dbReference type="PRINTS" id="PR00355">
    <property type="entry name" value="ADRENODOXIN"/>
</dbReference>
<evidence type="ECO:0000256" key="1">
    <source>
        <dbReference type="ARBA" id="ARBA00004604"/>
    </source>
</evidence>
<dbReference type="InterPro" id="IPR005304">
    <property type="entry name" value="Rbsml_bgen_MeTrfase_EMG1/NEP1"/>
</dbReference>
<evidence type="ECO:0000256" key="5">
    <source>
        <dbReference type="ARBA" id="ARBA00022603"/>
    </source>
</evidence>
<proteinExistence type="inferred from homology"/>
<evidence type="ECO:0000259" key="16">
    <source>
        <dbReference type="PROSITE" id="PS51085"/>
    </source>
</evidence>
<name>A0A8H7ESW2_9FUNG</name>
<dbReference type="InterPro" id="IPR012675">
    <property type="entry name" value="Beta-grasp_dom_sf"/>
</dbReference>
<organism evidence="17 18">
    <name type="scientific">Apophysomyces ossiformis</name>
    <dbReference type="NCBI Taxonomy" id="679940"/>
    <lineage>
        <taxon>Eukaryota</taxon>
        <taxon>Fungi</taxon>
        <taxon>Fungi incertae sedis</taxon>
        <taxon>Mucoromycota</taxon>
        <taxon>Mucoromycotina</taxon>
        <taxon>Mucoromycetes</taxon>
        <taxon>Mucorales</taxon>
        <taxon>Mucorineae</taxon>
        <taxon>Mucoraceae</taxon>
        <taxon>Apophysomyces</taxon>
    </lineage>
</organism>
<dbReference type="Gene3D" id="3.10.20.30">
    <property type="match status" value="1"/>
</dbReference>
<dbReference type="PROSITE" id="PS00814">
    <property type="entry name" value="ADX"/>
    <property type="match status" value="1"/>
</dbReference>
<keyword evidence="13" id="KW-0411">Iron-sulfur</keyword>
<dbReference type="InterPro" id="IPR029028">
    <property type="entry name" value="Alpha/beta_knot_MTases"/>
</dbReference>
<dbReference type="Pfam" id="PF03587">
    <property type="entry name" value="EMG1"/>
    <property type="match status" value="1"/>
</dbReference>
<dbReference type="Proteomes" id="UP000605846">
    <property type="component" value="Unassembled WGS sequence"/>
</dbReference>
<keyword evidence="5" id="KW-0489">Methyltransferase</keyword>
<dbReference type="Gene3D" id="3.40.1280.10">
    <property type="match status" value="1"/>
</dbReference>
<comment type="similarity">
    <text evidence="2">Belongs to the class IV-like SAM-binding methyltransferase superfamily. RNA methyltransferase NEP1 family.</text>
</comment>
<dbReference type="FunFam" id="3.40.1280.10:FF:000003">
    <property type="entry name" value="Ribosomal RNA small subunit methyltransferase"/>
    <property type="match status" value="1"/>
</dbReference>
<keyword evidence="4" id="KW-0698">rRNA processing</keyword>
<dbReference type="SUPFAM" id="SSF54292">
    <property type="entry name" value="2Fe-2S ferredoxin-like"/>
    <property type="match status" value="1"/>
</dbReference>
<dbReference type="EMBL" id="JABAYA010000011">
    <property type="protein sequence ID" value="KAF7731210.1"/>
    <property type="molecule type" value="Genomic_DNA"/>
</dbReference>
<evidence type="ECO:0000256" key="8">
    <source>
        <dbReference type="ARBA" id="ARBA00022714"/>
    </source>
</evidence>
<dbReference type="InterPro" id="IPR001055">
    <property type="entry name" value="Adrenodoxin-like"/>
</dbReference>
<dbReference type="SUPFAM" id="SSF75217">
    <property type="entry name" value="alpha/beta knot"/>
    <property type="match status" value="1"/>
</dbReference>
<dbReference type="CDD" id="cd00207">
    <property type="entry name" value="fer2"/>
    <property type="match status" value="1"/>
</dbReference>
<dbReference type="PROSITE" id="PS51085">
    <property type="entry name" value="2FE2S_FER_2"/>
    <property type="match status" value="1"/>
</dbReference>
<dbReference type="GO" id="GO:0070475">
    <property type="term" value="P:rRNA base methylation"/>
    <property type="evidence" value="ECO:0007669"/>
    <property type="project" value="InterPro"/>
</dbReference>
<evidence type="ECO:0000256" key="3">
    <source>
        <dbReference type="ARBA" id="ARBA00022517"/>
    </source>
</evidence>
<dbReference type="Pfam" id="PF00111">
    <property type="entry name" value="Fer2"/>
    <property type="match status" value="1"/>
</dbReference>
<dbReference type="InterPro" id="IPR018298">
    <property type="entry name" value="Adrenodoxin_Fe-S_BS"/>
</dbReference>
<dbReference type="InterPro" id="IPR036010">
    <property type="entry name" value="2Fe-2S_ferredoxin-like_sf"/>
</dbReference>
<protein>
    <recommendedName>
        <fullName evidence="16">2Fe-2S ferredoxin-type domain-containing protein</fullName>
    </recommendedName>
</protein>
<dbReference type="CDD" id="cd18088">
    <property type="entry name" value="Nep1-like"/>
    <property type="match status" value="1"/>
</dbReference>
<keyword evidence="8" id="KW-0001">2Fe-2S</keyword>
<keyword evidence="14" id="KW-0539">Nucleus</keyword>
<keyword evidence="3" id="KW-0690">Ribosome biogenesis</keyword>
<accession>A0A8H7ESW2</accession>
<keyword evidence="10" id="KW-0699">rRNA-binding</keyword>
<reference evidence="17" key="1">
    <citation type="submission" date="2020-01" db="EMBL/GenBank/DDBJ databases">
        <title>Genome Sequencing of Three Apophysomyces-Like Fungal Strains Confirms a Novel Fungal Genus in the Mucoromycota with divergent Burkholderia-like Endosymbiotic Bacteria.</title>
        <authorList>
            <person name="Stajich J.E."/>
            <person name="Macias A.M."/>
            <person name="Carter-House D."/>
            <person name="Lovett B."/>
            <person name="Kasson L.R."/>
            <person name="Berry K."/>
            <person name="Grigoriev I."/>
            <person name="Chang Y."/>
            <person name="Spatafora J."/>
            <person name="Kasson M.T."/>
        </authorList>
    </citation>
    <scope>NUCLEOTIDE SEQUENCE</scope>
    <source>
        <strain evidence="17">NRRL A-21654</strain>
    </source>
</reference>
<evidence type="ECO:0000256" key="12">
    <source>
        <dbReference type="ARBA" id="ARBA00023004"/>
    </source>
</evidence>
<dbReference type="GO" id="GO:0046872">
    <property type="term" value="F:metal ion binding"/>
    <property type="evidence" value="ECO:0007669"/>
    <property type="project" value="UniProtKB-KW"/>
</dbReference>
<dbReference type="AlphaFoldDB" id="A0A8H7ESW2"/>
<keyword evidence="12" id="KW-0408">Iron</keyword>
<dbReference type="GO" id="GO:0070037">
    <property type="term" value="F:rRNA (pseudouridine) methyltransferase activity"/>
    <property type="evidence" value="ECO:0007669"/>
    <property type="project" value="InterPro"/>
</dbReference>
<dbReference type="InterPro" id="IPR029026">
    <property type="entry name" value="tRNA_m1G_MTases_N"/>
</dbReference>
<evidence type="ECO:0000256" key="14">
    <source>
        <dbReference type="ARBA" id="ARBA00023242"/>
    </source>
</evidence>
<sequence length="401" mass="44941">MQFKEAFLRAQVNWTVYYPEDRLFNRDPLVRLHGKSGIAKGEGPYTVHFITSDGEKIDVKATEGDTMLDLAQRYDIDLECACEGSLACSTCHVICDADYYDKMEEPSDEENDMLDLAFGLTETSRLGCQIEMNQELDGLTVRIPSATRNLRVDVMDNNEDTMPENSTASPSRKVIVVLENASLEAARLNTYRPDSKMQLLNCDEHQSILKRLGRDIADARPDIVHQRECLLTLLDSPLNRSGHLEVYIHTAKGVVIRINPECRIPRTIKRFSGLMGKGQCDLLVHPLDRFQLLERGSITGDSKGHKKLLEIVPAPVTQYFPSNARKFAMSWNAPRVRLYRHFKNLPEGQPIVVAVGAMAKGPDTFADSYVDEKIGISQYALSAAVACGKVCCALEDLWDVM</sequence>
<dbReference type="PANTHER" id="PTHR12636">
    <property type="entry name" value="NEP1/MRA1"/>
    <property type="match status" value="1"/>
</dbReference>
<keyword evidence="11" id="KW-0694">RNA-binding</keyword>
<evidence type="ECO:0000256" key="9">
    <source>
        <dbReference type="ARBA" id="ARBA00022723"/>
    </source>
</evidence>
<evidence type="ECO:0000256" key="15">
    <source>
        <dbReference type="ARBA" id="ARBA00034078"/>
    </source>
</evidence>
<evidence type="ECO:0000313" key="17">
    <source>
        <dbReference type="EMBL" id="KAF7731210.1"/>
    </source>
</evidence>
<comment type="caution">
    <text evidence="17">The sequence shown here is derived from an EMBL/GenBank/DDBJ whole genome shotgun (WGS) entry which is preliminary data.</text>
</comment>
<evidence type="ECO:0000256" key="2">
    <source>
        <dbReference type="ARBA" id="ARBA00008115"/>
    </source>
</evidence>
<keyword evidence="7" id="KW-0949">S-adenosyl-L-methionine</keyword>
<dbReference type="GO" id="GO:0032040">
    <property type="term" value="C:small-subunit processome"/>
    <property type="evidence" value="ECO:0007669"/>
    <property type="project" value="TreeGrafter"/>
</dbReference>
<dbReference type="GO" id="GO:0051537">
    <property type="term" value="F:2 iron, 2 sulfur cluster binding"/>
    <property type="evidence" value="ECO:0007669"/>
    <property type="project" value="UniProtKB-KW"/>
</dbReference>
<evidence type="ECO:0000256" key="7">
    <source>
        <dbReference type="ARBA" id="ARBA00022691"/>
    </source>
</evidence>
<comment type="cofactor">
    <cofactor evidence="15">
        <name>[2Fe-2S] cluster</name>
        <dbReference type="ChEBI" id="CHEBI:190135"/>
    </cofactor>
</comment>
<evidence type="ECO:0000256" key="13">
    <source>
        <dbReference type="ARBA" id="ARBA00023014"/>
    </source>
</evidence>